<evidence type="ECO:0000256" key="5">
    <source>
        <dbReference type="ARBA" id="ARBA00022481"/>
    </source>
</evidence>
<gene>
    <name evidence="11" type="ORF">J2792_002681</name>
</gene>
<comment type="caution">
    <text evidence="11">The sequence shown here is derived from an EMBL/GenBank/DDBJ whole genome shotgun (WGS) entry which is preliminary data.</text>
</comment>
<dbReference type="EMBL" id="JAVDRD010000006">
    <property type="protein sequence ID" value="MDR6511805.1"/>
    <property type="molecule type" value="Genomic_DNA"/>
</dbReference>
<organism evidence="11 12">
    <name type="scientific">Novosphingobium capsulatum</name>
    <dbReference type="NCBI Taxonomy" id="13688"/>
    <lineage>
        <taxon>Bacteria</taxon>
        <taxon>Pseudomonadati</taxon>
        <taxon>Pseudomonadota</taxon>
        <taxon>Alphaproteobacteria</taxon>
        <taxon>Sphingomonadales</taxon>
        <taxon>Sphingomonadaceae</taxon>
        <taxon>Novosphingobium</taxon>
    </lineage>
</organism>
<dbReference type="Proteomes" id="UP001184150">
    <property type="component" value="Unassembled WGS sequence"/>
</dbReference>
<evidence type="ECO:0000256" key="8">
    <source>
        <dbReference type="ARBA" id="ARBA00022989"/>
    </source>
</evidence>
<dbReference type="SUPFAM" id="SSF54523">
    <property type="entry name" value="Pili subunits"/>
    <property type="match status" value="1"/>
</dbReference>
<keyword evidence="5" id="KW-0488">Methylation</keyword>
<dbReference type="InterPro" id="IPR010055">
    <property type="entry name" value="T2SS_protein-GspJ"/>
</dbReference>
<evidence type="ECO:0000313" key="11">
    <source>
        <dbReference type="EMBL" id="MDR6511805.1"/>
    </source>
</evidence>
<evidence type="ECO:0000256" key="9">
    <source>
        <dbReference type="ARBA" id="ARBA00023136"/>
    </source>
</evidence>
<keyword evidence="8 10" id="KW-1133">Transmembrane helix</keyword>
<evidence type="ECO:0000256" key="7">
    <source>
        <dbReference type="ARBA" id="ARBA00022692"/>
    </source>
</evidence>
<evidence type="ECO:0000256" key="6">
    <source>
        <dbReference type="ARBA" id="ARBA00022519"/>
    </source>
</evidence>
<keyword evidence="6" id="KW-0997">Cell inner membrane</keyword>
<accession>A0ABU1MN90</accession>
<protein>
    <recommendedName>
        <fullName evidence="3">Type II secretion system protein J</fullName>
    </recommendedName>
</protein>
<reference evidence="11 12" key="1">
    <citation type="submission" date="2023-07" db="EMBL/GenBank/DDBJ databases">
        <title>Sorghum-associated microbial communities from plants grown in Nebraska, USA.</title>
        <authorList>
            <person name="Schachtman D."/>
        </authorList>
    </citation>
    <scope>NUCLEOTIDE SEQUENCE [LARGE SCALE GENOMIC DNA]</scope>
    <source>
        <strain evidence="11 12">DS1027</strain>
    </source>
</reference>
<dbReference type="Pfam" id="PF11612">
    <property type="entry name" value="T2SSJ"/>
    <property type="match status" value="1"/>
</dbReference>
<keyword evidence="12" id="KW-1185">Reference proteome</keyword>
<dbReference type="Gene3D" id="3.10.610.10">
    <property type="entry name" value="GSPII I/J protein-like"/>
    <property type="match status" value="1"/>
</dbReference>
<feature type="transmembrane region" description="Helical" evidence="10">
    <location>
        <begin position="12"/>
        <end position="34"/>
    </location>
</feature>
<comment type="similarity">
    <text evidence="2">Belongs to the GSP J family.</text>
</comment>
<dbReference type="InterPro" id="IPR051621">
    <property type="entry name" value="T2SS_protein_J"/>
</dbReference>
<evidence type="ECO:0000256" key="4">
    <source>
        <dbReference type="ARBA" id="ARBA00022475"/>
    </source>
</evidence>
<dbReference type="InterPro" id="IPR012902">
    <property type="entry name" value="N_methyl_site"/>
</dbReference>
<dbReference type="RefSeq" id="WP_062784946.1">
    <property type="nucleotide sequence ID" value="NZ_CP140000.1"/>
</dbReference>
<comment type="subcellular location">
    <subcellularLocation>
        <location evidence="1">Cell inner membrane</location>
        <topology evidence="1">Single-pass membrane protein</topology>
    </subcellularLocation>
</comment>
<keyword evidence="7 10" id="KW-0812">Transmembrane</keyword>
<dbReference type="PANTHER" id="PTHR39583">
    <property type="entry name" value="TYPE II SECRETION SYSTEM PROTEIN J-RELATED"/>
    <property type="match status" value="1"/>
</dbReference>
<dbReference type="InterPro" id="IPR045584">
    <property type="entry name" value="Pilin-like"/>
</dbReference>
<dbReference type="NCBIfam" id="TIGR02532">
    <property type="entry name" value="IV_pilin_GFxxxE"/>
    <property type="match status" value="1"/>
</dbReference>
<dbReference type="Pfam" id="PF07963">
    <property type="entry name" value="N_methyl"/>
    <property type="match status" value="1"/>
</dbReference>
<evidence type="ECO:0000256" key="2">
    <source>
        <dbReference type="ARBA" id="ARBA00011084"/>
    </source>
</evidence>
<name>A0ABU1MN90_9SPHN</name>
<evidence type="ECO:0000313" key="12">
    <source>
        <dbReference type="Proteomes" id="UP001184150"/>
    </source>
</evidence>
<evidence type="ECO:0000256" key="1">
    <source>
        <dbReference type="ARBA" id="ARBA00004377"/>
    </source>
</evidence>
<sequence>MTVLPPGERGFSLVEMLVALAVFALIATAALALLRGTASSERTLRHHDAAAGQLRRMVALWQADLSQAEPRLGLATGGDGVLLALVRDGWANPNGLPRPPLERLEYRWTGQALVRRSYPQLAGAAADIDLAVLPLTTPPRLRLRDAAGQWHQGQWTRPDFPVAAELVIAPPGLAGPLRLVAPFGQP</sequence>
<dbReference type="PANTHER" id="PTHR39583:SF2">
    <property type="entry name" value="TYPE II SECRETION SYSTEM PROTEIN J"/>
    <property type="match status" value="1"/>
</dbReference>
<keyword evidence="4" id="KW-1003">Cell membrane</keyword>
<evidence type="ECO:0000256" key="3">
    <source>
        <dbReference type="ARBA" id="ARBA00021539"/>
    </source>
</evidence>
<keyword evidence="9 10" id="KW-0472">Membrane</keyword>
<evidence type="ECO:0000256" key="10">
    <source>
        <dbReference type="SAM" id="Phobius"/>
    </source>
</evidence>
<dbReference type="PROSITE" id="PS00409">
    <property type="entry name" value="PROKAR_NTER_METHYL"/>
    <property type="match status" value="1"/>
</dbReference>
<proteinExistence type="inferred from homology"/>